<gene>
    <name evidence="1" type="ORF">C483_09454</name>
</gene>
<comment type="caution">
    <text evidence="1">The sequence shown here is derived from an EMBL/GenBank/DDBJ whole genome shotgun (WGS) entry which is preliminary data.</text>
</comment>
<organism evidence="1 2">
    <name type="scientific">Natrialba hulunbeirensis JCM 10989</name>
    <dbReference type="NCBI Taxonomy" id="1227493"/>
    <lineage>
        <taxon>Archaea</taxon>
        <taxon>Methanobacteriati</taxon>
        <taxon>Methanobacteriota</taxon>
        <taxon>Stenosarchaea group</taxon>
        <taxon>Halobacteria</taxon>
        <taxon>Halobacteriales</taxon>
        <taxon>Natrialbaceae</taxon>
        <taxon>Natrialba</taxon>
    </lineage>
</organism>
<dbReference type="Proteomes" id="UP000011519">
    <property type="component" value="Unassembled WGS sequence"/>
</dbReference>
<name>M0A099_9EURY</name>
<accession>M0A099</accession>
<evidence type="ECO:0000313" key="1">
    <source>
        <dbReference type="EMBL" id="ELY91756.1"/>
    </source>
</evidence>
<dbReference type="PATRIC" id="fig|1227493.4.peg.1876"/>
<evidence type="ECO:0000313" key="2">
    <source>
        <dbReference type="Proteomes" id="UP000011519"/>
    </source>
</evidence>
<dbReference type="AlphaFoldDB" id="M0A099"/>
<dbReference type="EMBL" id="AOIM01000026">
    <property type="protein sequence ID" value="ELY91756.1"/>
    <property type="molecule type" value="Genomic_DNA"/>
</dbReference>
<sequence>MYCELTIHCKCGTDIRADPTQGAITCPDCESTFAARIIDLETTNASRYFHGTHSYRGP</sequence>
<keyword evidence="2" id="KW-1185">Reference proteome</keyword>
<reference evidence="1 2" key="1">
    <citation type="journal article" date="2014" name="PLoS Genet.">
        <title>Phylogenetically driven sequencing of extremely halophilic archaea reveals strategies for static and dynamic osmo-response.</title>
        <authorList>
            <person name="Becker E.A."/>
            <person name="Seitzer P.M."/>
            <person name="Tritt A."/>
            <person name="Larsen D."/>
            <person name="Krusor M."/>
            <person name="Yao A.I."/>
            <person name="Wu D."/>
            <person name="Madern D."/>
            <person name="Eisen J.A."/>
            <person name="Darling A.E."/>
            <person name="Facciotti M.T."/>
        </authorList>
    </citation>
    <scope>NUCLEOTIDE SEQUENCE [LARGE SCALE GENOMIC DNA]</scope>
    <source>
        <strain evidence="1 2">JCM 10989</strain>
    </source>
</reference>
<dbReference type="STRING" id="1227493.C483_09454"/>
<protein>
    <submittedName>
        <fullName evidence="1">Uncharacterized protein</fullName>
    </submittedName>
</protein>
<proteinExistence type="predicted"/>